<dbReference type="Pfam" id="PF01370">
    <property type="entry name" value="Epimerase"/>
    <property type="match status" value="1"/>
</dbReference>
<dbReference type="SUPFAM" id="SSF51735">
    <property type="entry name" value="NAD(P)-binding Rossmann-fold domains"/>
    <property type="match status" value="1"/>
</dbReference>
<evidence type="ECO:0000259" key="2">
    <source>
        <dbReference type="Pfam" id="PF01370"/>
    </source>
</evidence>
<dbReference type="PANTHER" id="PTHR11092:SF0">
    <property type="entry name" value="EPIMERASE FAMILY PROTEIN SDR39U1"/>
    <property type="match status" value="1"/>
</dbReference>
<protein>
    <submittedName>
        <fullName evidence="4">TIGR01777 family oxidoreductase</fullName>
    </submittedName>
</protein>
<reference evidence="4 5" key="1">
    <citation type="submission" date="2022-03" db="EMBL/GenBank/DDBJ databases">
        <title>Hymenobactersp. isolated from the air.</title>
        <authorList>
            <person name="Won M."/>
            <person name="Kwon S.-W."/>
        </authorList>
    </citation>
    <scope>NUCLEOTIDE SEQUENCE [LARGE SCALE GENOMIC DNA]</scope>
    <source>
        <strain evidence="4 5">KACC 22596</strain>
    </source>
</reference>
<organism evidence="4 5">
    <name type="scientific">Hymenobacter monticola</name>
    <dbReference type="NCBI Taxonomy" id="1705399"/>
    <lineage>
        <taxon>Bacteria</taxon>
        <taxon>Pseudomonadati</taxon>
        <taxon>Bacteroidota</taxon>
        <taxon>Cytophagia</taxon>
        <taxon>Cytophagales</taxon>
        <taxon>Hymenobacteraceae</taxon>
        <taxon>Hymenobacter</taxon>
    </lineage>
</organism>
<feature type="domain" description="NAD-dependent epimerase/dehydratase" evidence="2">
    <location>
        <begin position="6"/>
        <end position="227"/>
    </location>
</feature>
<dbReference type="InterPro" id="IPR036291">
    <property type="entry name" value="NAD(P)-bd_dom_sf"/>
</dbReference>
<dbReference type="Gene3D" id="3.40.50.720">
    <property type="entry name" value="NAD(P)-binding Rossmann-like Domain"/>
    <property type="match status" value="1"/>
</dbReference>
<dbReference type="Proteomes" id="UP000831390">
    <property type="component" value="Chromosome"/>
</dbReference>
<evidence type="ECO:0000259" key="3">
    <source>
        <dbReference type="Pfam" id="PF08338"/>
    </source>
</evidence>
<dbReference type="InterPro" id="IPR001509">
    <property type="entry name" value="Epimerase_deHydtase"/>
</dbReference>
<dbReference type="InterPro" id="IPR010099">
    <property type="entry name" value="SDR39U1"/>
</dbReference>
<dbReference type="Pfam" id="PF08338">
    <property type="entry name" value="DUF1731"/>
    <property type="match status" value="1"/>
</dbReference>
<accession>A0ABY4B151</accession>
<feature type="domain" description="DUF1731" evidence="3">
    <location>
        <begin position="254"/>
        <end position="302"/>
    </location>
</feature>
<gene>
    <name evidence="4" type="ORF">MTP16_17315</name>
</gene>
<proteinExistence type="inferred from homology"/>
<evidence type="ECO:0000313" key="4">
    <source>
        <dbReference type="EMBL" id="UOE32883.1"/>
    </source>
</evidence>
<dbReference type="RefSeq" id="WP_243512211.1">
    <property type="nucleotide sequence ID" value="NZ_CP094534.1"/>
</dbReference>
<evidence type="ECO:0000256" key="1">
    <source>
        <dbReference type="ARBA" id="ARBA00009353"/>
    </source>
</evidence>
<dbReference type="EMBL" id="CP094534">
    <property type="protein sequence ID" value="UOE32883.1"/>
    <property type="molecule type" value="Genomic_DNA"/>
</dbReference>
<dbReference type="NCBIfam" id="TIGR01777">
    <property type="entry name" value="yfcH"/>
    <property type="match status" value="1"/>
</dbReference>
<sequence>MKQLKIVIVGGNGFLGRHLGLHFQQRGYRVVTIGRTVAPGPDSVRWDTRTLGPWAAELEGADVLVNLAGRTVDCRYNEANKRQIIASRVESTRVLGQAVAACAVPPKVWLNSSTATIYADTQGAQPANTEASGRIGTGFSVVVATAWEQAFRDCLTPRTRQVALRTSIVLGRDGGAFPVMARLARLGLCTPQGTGQQWVSWLHIQDFCRAVEFLATETEEAGAFNVCAPNPLTNRDFNTLLCHELRPLLRLPQPKWLLEIGAFLLRTETELILKSRKVYPQRLLELGFDFTFSTCEAAVKDLLPLQS</sequence>
<dbReference type="PANTHER" id="PTHR11092">
    <property type="entry name" value="SUGAR NUCLEOTIDE EPIMERASE RELATED"/>
    <property type="match status" value="1"/>
</dbReference>
<evidence type="ECO:0000313" key="5">
    <source>
        <dbReference type="Proteomes" id="UP000831390"/>
    </source>
</evidence>
<name>A0ABY4B151_9BACT</name>
<keyword evidence="5" id="KW-1185">Reference proteome</keyword>
<comment type="similarity">
    <text evidence="1">Belongs to the NAD(P)-dependent epimerase/dehydratase family. SDR39U1 subfamily.</text>
</comment>
<dbReference type="InterPro" id="IPR013549">
    <property type="entry name" value="DUF1731"/>
</dbReference>